<reference evidence="1 2" key="1">
    <citation type="submission" date="2015-07" db="EMBL/GenBank/DDBJ databases">
        <title>Comparative genomics of the Sigatoka disease complex on banana suggests a link between parallel evolutionary changes in Pseudocercospora fijiensis and Pseudocercospora eumusae and increased virulence on the banana host.</title>
        <authorList>
            <person name="Chang T.-C."/>
            <person name="Salvucci A."/>
            <person name="Crous P.W."/>
            <person name="Stergiopoulos I."/>
        </authorList>
    </citation>
    <scope>NUCLEOTIDE SEQUENCE [LARGE SCALE GENOMIC DNA]</scope>
    <source>
        <strain evidence="1 2">CBS 114824</strain>
    </source>
</reference>
<proteinExistence type="predicted"/>
<gene>
    <name evidence="1" type="ORF">AC578_4614</name>
</gene>
<evidence type="ECO:0000313" key="1">
    <source>
        <dbReference type="EMBL" id="KXS97536.1"/>
    </source>
</evidence>
<accession>A0A139H4Z1</accession>
<name>A0A139H4Z1_9PEZI</name>
<dbReference type="EMBL" id="LFZN01000140">
    <property type="protein sequence ID" value="KXS97536.1"/>
    <property type="molecule type" value="Genomic_DNA"/>
</dbReference>
<sequence length="171" mass="19096">MTEHLDNIGTFCLCEPPQALLPGNRMHIRLSGELSHALTGRDSDNMHCRQPIANARRSHYAVPTHFCSILHNCDQGNSCAMERPQDDTLAPRGRPLQYTLTPKVHGTDAMRVQAVSSVRGCELSRVKLVIRHIRRAEKSLGCHIQDEAGRACLSDCIFQPQHFGAFIEAMQ</sequence>
<evidence type="ECO:0000313" key="2">
    <source>
        <dbReference type="Proteomes" id="UP000070133"/>
    </source>
</evidence>
<organism evidence="1 2">
    <name type="scientific">Pseudocercospora eumusae</name>
    <dbReference type="NCBI Taxonomy" id="321146"/>
    <lineage>
        <taxon>Eukaryota</taxon>
        <taxon>Fungi</taxon>
        <taxon>Dikarya</taxon>
        <taxon>Ascomycota</taxon>
        <taxon>Pezizomycotina</taxon>
        <taxon>Dothideomycetes</taxon>
        <taxon>Dothideomycetidae</taxon>
        <taxon>Mycosphaerellales</taxon>
        <taxon>Mycosphaerellaceae</taxon>
        <taxon>Pseudocercospora</taxon>
    </lineage>
</organism>
<keyword evidence="2" id="KW-1185">Reference proteome</keyword>
<protein>
    <submittedName>
        <fullName evidence="1">Uncharacterized protein</fullName>
    </submittedName>
</protein>
<dbReference type="Proteomes" id="UP000070133">
    <property type="component" value="Unassembled WGS sequence"/>
</dbReference>
<dbReference type="AlphaFoldDB" id="A0A139H4Z1"/>
<comment type="caution">
    <text evidence="1">The sequence shown here is derived from an EMBL/GenBank/DDBJ whole genome shotgun (WGS) entry which is preliminary data.</text>
</comment>